<gene>
    <name evidence="4" type="ORF">AOC36_10045</name>
</gene>
<evidence type="ECO:0000256" key="3">
    <source>
        <dbReference type="SAM" id="SignalP"/>
    </source>
</evidence>
<dbReference type="KEGG" id="erl:AOC36_10045"/>
<dbReference type="RefSeq" id="WP_067633871.1">
    <property type="nucleotide sequence ID" value="NZ_CP013213.1"/>
</dbReference>
<feature type="signal peptide" evidence="3">
    <location>
        <begin position="1"/>
        <end position="24"/>
    </location>
</feature>
<evidence type="ECO:0008006" key="6">
    <source>
        <dbReference type="Google" id="ProtNLM"/>
    </source>
</evidence>
<evidence type="ECO:0000313" key="5">
    <source>
        <dbReference type="Proteomes" id="UP000063781"/>
    </source>
</evidence>
<keyword evidence="2" id="KW-0812">Transmembrane</keyword>
<keyword evidence="5" id="KW-1185">Reference proteome</keyword>
<evidence type="ECO:0000313" key="4">
    <source>
        <dbReference type="EMBL" id="AMC94299.1"/>
    </source>
</evidence>
<feature type="region of interest" description="Disordered" evidence="1">
    <location>
        <begin position="373"/>
        <end position="539"/>
    </location>
</feature>
<keyword evidence="2" id="KW-1133">Transmembrane helix</keyword>
<evidence type="ECO:0000256" key="1">
    <source>
        <dbReference type="SAM" id="MobiDB-lite"/>
    </source>
</evidence>
<dbReference type="OrthoDB" id="3040078at2"/>
<feature type="compositionally biased region" description="Low complexity" evidence="1">
    <location>
        <begin position="472"/>
        <end position="492"/>
    </location>
</feature>
<dbReference type="EMBL" id="CP013213">
    <property type="protein sequence ID" value="AMC94299.1"/>
    <property type="molecule type" value="Genomic_DNA"/>
</dbReference>
<proteinExistence type="predicted"/>
<accession>A0A0X8H1C4</accession>
<feature type="compositionally biased region" description="Acidic residues" evidence="1">
    <location>
        <begin position="373"/>
        <end position="384"/>
    </location>
</feature>
<name>A0A0X8H1C4_9FIRM</name>
<reference evidence="4 5" key="1">
    <citation type="submission" date="2015-10" db="EMBL/GenBank/DDBJ databases">
        <title>Erysipelothrix larvae sp. LV19 isolated from the larval gut of the rhinoceros beetle, Trypoxylus dichotomus.</title>
        <authorList>
            <person name="Lim S."/>
            <person name="Kim B.-C."/>
        </authorList>
    </citation>
    <scope>NUCLEOTIDE SEQUENCE [LARGE SCALE GENOMIC DNA]</scope>
    <source>
        <strain evidence="4 5">LV19</strain>
    </source>
</reference>
<evidence type="ECO:0000256" key="2">
    <source>
        <dbReference type="SAM" id="Phobius"/>
    </source>
</evidence>
<feature type="compositionally biased region" description="Acidic residues" evidence="1">
    <location>
        <begin position="402"/>
        <end position="431"/>
    </location>
</feature>
<sequence>MKKTVALFCALLIGTLNMTAYIFADEVSEYPDSPEKVVTLTGSRKSVRFGDDMVVKLDGINFKNSIGIKNLKFDYFTEVIDTTQELQKIVIPRFDARADGNDHGVMIRIMAIVQNGSSLRIVKDIKFLPDDGQERVEITRAELLEWSQENNYGNLPTKLFFNFSNMKNTEIDYGMTRVFYDMYQSAPFEFHYKVVEGTPYNGAVYQLYQGELSWYTTNVNNRTSVLKSVYPYFETSDIEVTANVTEGLKPGDLVELSIKVKNNSSLTNRFLWMGLEASGLEPVSVESQSRIDLQLTPEDWRVSGNFLNTPLYKNGAWITISPTDEYSVTQLFRITEDFNQPTLEVLPYLFANGAFDEREYNDGLTVYVDVEAEEPEEQETETETPTETPETQTPDEGGNNSEDVEEPTETPETQTPDEGENNSEDVEEPTETPETQTPDEGGNNSEEVEEPAETPETQTPDEGGKNSEEVEVPSLPVESPVEIPESPSNESVDTPANPSDEQGNDLETGNDTASKDSDEDQSIEKNETSKDDQELPSTGQKSQFTLYAGMILMGIACMLSNAMHRKKS</sequence>
<protein>
    <recommendedName>
        <fullName evidence="6">Gram-positive cocci surface proteins LPxTG domain-containing protein</fullName>
    </recommendedName>
</protein>
<organism evidence="4 5">
    <name type="scientific">Erysipelothrix larvae</name>
    <dbReference type="NCBI Taxonomy" id="1514105"/>
    <lineage>
        <taxon>Bacteria</taxon>
        <taxon>Bacillati</taxon>
        <taxon>Bacillota</taxon>
        <taxon>Erysipelotrichia</taxon>
        <taxon>Erysipelotrichales</taxon>
        <taxon>Erysipelotrichaceae</taxon>
        <taxon>Erysipelothrix</taxon>
    </lineage>
</organism>
<feature type="transmembrane region" description="Helical" evidence="2">
    <location>
        <begin position="544"/>
        <end position="563"/>
    </location>
</feature>
<keyword evidence="2" id="KW-0472">Membrane</keyword>
<feature type="compositionally biased region" description="Polar residues" evidence="1">
    <location>
        <begin position="494"/>
        <end position="512"/>
    </location>
</feature>
<keyword evidence="3" id="KW-0732">Signal</keyword>
<feature type="compositionally biased region" description="Basic and acidic residues" evidence="1">
    <location>
        <begin position="522"/>
        <end position="533"/>
    </location>
</feature>
<dbReference type="AlphaFoldDB" id="A0A0X8H1C4"/>
<feature type="compositionally biased region" description="Low complexity" evidence="1">
    <location>
        <begin position="385"/>
        <end position="394"/>
    </location>
</feature>
<dbReference type="Proteomes" id="UP000063781">
    <property type="component" value="Chromosome"/>
</dbReference>
<dbReference type="STRING" id="1514105.AOC36_10045"/>
<feature type="chain" id="PRO_5007066738" description="Gram-positive cocci surface proteins LPxTG domain-containing protein" evidence="3">
    <location>
        <begin position="25"/>
        <end position="568"/>
    </location>
</feature>